<evidence type="ECO:0000313" key="3">
    <source>
        <dbReference type="Proteomes" id="UP000063781"/>
    </source>
</evidence>
<dbReference type="OrthoDB" id="9802649at2"/>
<dbReference type="EMBL" id="CP013213">
    <property type="protein sequence ID" value="AMC94043.1"/>
    <property type="molecule type" value="Genomic_DNA"/>
</dbReference>
<dbReference type="KEGG" id="erl:AOC36_08595"/>
<dbReference type="GO" id="GO:0016758">
    <property type="term" value="F:hexosyltransferase activity"/>
    <property type="evidence" value="ECO:0007669"/>
    <property type="project" value="UniProtKB-ARBA"/>
</dbReference>
<dbReference type="Pfam" id="PF00535">
    <property type="entry name" value="Glycos_transf_2"/>
    <property type="match status" value="1"/>
</dbReference>
<reference evidence="2 3" key="1">
    <citation type="submission" date="2015-10" db="EMBL/GenBank/DDBJ databases">
        <title>Erysipelothrix larvae sp. LV19 isolated from the larval gut of the rhinoceros beetle, Trypoxylus dichotomus.</title>
        <authorList>
            <person name="Lim S."/>
            <person name="Kim B.-C."/>
        </authorList>
    </citation>
    <scope>NUCLEOTIDE SEQUENCE [LARGE SCALE GENOMIC DNA]</scope>
    <source>
        <strain evidence="2 3">LV19</strain>
    </source>
</reference>
<accession>A0A0X8H0X9</accession>
<name>A0A0X8H0X9_9FIRM</name>
<dbReference type="RefSeq" id="WP_067633377.1">
    <property type="nucleotide sequence ID" value="NZ_CP013213.1"/>
</dbReference>
<dbReference type="AlphaFoldDB" id="A0A0X8H0X9"/>
<dbReference type="PANTHER" id="PTHR22916:SF3">
    <property type="entry name" value="UDP-GLCNAC:BETAGAL BETA-1,3-N-ACETYLGLUCOSAMINYLTRANSFERASE-LIKE PROTEIN 1"/>
    <property type="match status" value="1"/>
</dbReference>
<keyword evidence="3" id="KW-1185">Reference proteome</keyword>
<dbReference type="InterPro" id="IPR001173">
    <property type="entry name" value="Glyco_trans_2-like"/>
</dbReference>
<proteinExistence type="predicted"/>
<organism evidence="2 3">
    <name type="scientific">Erysipelothrix larvae</name>
    <dbReference type="NCBI Taxonomy" id="1514105"/>
    <lineage>
        <taxon>Bacteria</taxon>
        <taxon>Bacillati</taxon>
        <taxon>Bacillota</taxon>
        <taxon>Erysipelotrichia</taxon>
        <taxon>Erysipelotrichales</taxon>
        <taxon>Erysipelotrichaceae</taxon>
        <taxon>Erysipelothrix</taxon>
    </lineage>
</organism>
<sequence>MKISCIIATYNGEHFIQDQLDSILNQTVQPDEVLIRDDCSSDNTVEFIQRFILKHSLSHWSLRINTTNMGHRENFTTLLQEATGDVIFLCDQDDVWFDHKVETLVDIMAHDASIALIASNVTPIYTSDSSVLVRKTHIKSTKKVSPLAFSSNWIRPSLPGCSYAIRKHLVDDYLKIWNKQDAHDAILWSVAYVQDSLAHYPESLMNFIRHDHNASDTGKNDPSYRIQSIQSDLDVMRRCIESLELDTKKVKAINKQINVYQQRLYILKNRHIIQQIINLKDLKYYAIPRFWLADFLYLIRS</sequence>
<dbReference type="Gene3D" id="3.90.550.10">
    <property type="entry name" value="Spore Coat Polysaccharide Biosynthesis Protein SpsA, Chain A"/>
    <property type="match status" value="1"/>
</dbReference>
<dbReference type="STRING" id="1514105.AOC36_08595"/>
<dbReference type="InterPro" id="IPR029044">
    <property type="entry name" value="Nucleotide-diphossugar_trans"/>
</dbReference>
<evidence type="ECO:0000259" key="1">
    <source>
        <dbReference type="Pfam" id="PF00535"/>
    </source>
</evidence>
<gene>
    <name evidence="2" type="ORF">AOC36_08595</name>
</gene>
<protein>
    <recommendedName>
        <fullName evidence="1">Glycosyltransferase 2-like domain-containing protein</fullName>
    </recommendedName>
</protein>
<dbReference type="Proteomes" id="UP000063781">
    <property type="component" value="Chromosome"/>
</dbReference>
<evidence type="ECO:0000313" key="2">
    <source>
        <dbReference type="EMBL" id="AMC94043.1"/>
    </source>
</evidence>
<feature type="domain" description="Glycosyltransferase 2-like" evidence="1">
    <location>
        <begin position="4"/>
        <end position="162"/>
    </location>
</feature>
<dbReference type="SUPFAM" id="SSF53448">
    <property type="entry name" value="Nucleotide-diphospho-sugar transferases"/>
    <property type="match status" value="1"/>
</dbReference>
<dbReference type="PANTHER" id="PTHR22916">
    <property type="entry name" value="GLYCOSYLTRANSFERASE"/>
    <property type="match status" value="1"/>
</dbReference>